<comment type="caution">
    <text evidence="2">The sequence shown here is derived from an EMBL/GenBank/DDBJ whole genome shotgun (WGS) entry which is preliminary data.</text>
</comment>
<name>A0A8J3B3B6_9BACI</name>
<dbReference type="RefSeq" id="WP_157057693.1">
    <property type="nucleotide sequence ID" value="NZ_BMOF01000002.1"/>
</dbReference>
<reference evidence="2" key="1">
    <citation type="journal article" date="2014" name="Int. J. Syst. Evol. Microbiol.">
        <title>Complete genome sequence of Corynebacterium casei LMG S-19264T (=DSM 44701T), isolated from a smear-ripened cheese.</title>
        <authorList>
            <consortium name="US DOE Joint Genome Institute (JGI-PGF)"/>
            <person name="Walter F."/>
            <person name="Albersmeier A."/>
            <person name="Kalinowski J."/>
            <person name="Ruckert C."/>
        </authorList>
    </citation>
    <scope>NUCLEOTIDE SEQUENCE</scope>
    <source>
        <strain evidence="2">JCM 14719</strain>
    </source>
</reference>
<organism evidence="2 3">
    <name type="scientific">Calditerricola satsumensis</name>
    <dbReference type="NCBI Taxonomy" id="373054"/>
    <lineage>
        <taxon>Bacteria</taxon>
        <taxon>Bacillati</taxon>
        <taxon>Bacillota</taxon>
        <taxon>Bacilli</taxon>
        <taxon>Bacillales</taxon>
        <taxon>Bacillaceae</taxon>
        <taxon>Calditerricola</taxon>
    </lineage>
</organism>
<gene>
    <name evidence="2" type="ORF">GCM10007043_02690</name>
</gene>
<keyword evidence="1" id="KW-0472">Membrane</keyword>
<protein>
    <recommendedName>
        <fullName evidence="4">Cbb3-type cytochrome oxidase assembly protein CcoS</fullName>
    </recommendedName>
</protein>
<proteinExistence type="predicted"/>
<evidence type="ECO:0000256" key="1">
    <source>
        <dbReference type="SAM" id="Phobius"/>
    </source>
</evidence>
<evidence type="ECO:0000313" key="3">
    <source>
        <dbReference type="Proteomes" id="UP000637720"/>
    </source>
</evidence>
<accession>A0A8J3B3B6</accession>
<sequence length="50" mass="5706">MDAGMTTTAWVLLGVMVCFTASALLLAYWAKQHGHFDEDVKYRVLEDDER</sequence>
<dbReference type="AlphaFoldDB" id="A0A8J3B3B6"/>
<reference evidence="2" key="2">
    <citation type="submission" date="2020-09" db="EMBL/GenBank/DDBJ databases">
        <authorList>
            <person name="Sun Q."/>
            <person name="Ohkuma M."/>
        </authorList>
    </citation>
    <scope>NUCLEOTIDE SEQUENCE</scope>
    <source>
        <strain evidence="2">JCM 14719</strain>
    </source>
</reference>
<keyword evidence="1" id="KW-1133">Transmembrane helix</keyword>
<dbReference type="Proteomes" id="UP000637720">
    <property type="component" value="Unassembled WGS sequence"/>
</dbReference>
<dbReference type="EMBL" id="BMOF01000002">
    <property type="protein sequence ID" value="GGJ92490.1"/>
    <property type="molecule type" value="Genomic_DNA"/>
</dbReference>
<evidence type="ECO:0000313" key="2">
    <source>
        <dbReference type="EMBL" id="GGJ92490.1"/>
    </source>
</evidence>
<feature type="transmembrane region" description="Helical" evidence="1">
    <location>
        <begin position="7"/>
        <end position="30"/>
    </location>
</feature>
<keyword evidence="3" id="KW-1185">Reference proteome</keyword>
<evidence type="ECO:0008006" key="4">
    <source>
        <dbReference type="Google" id="ProtNLM"/>
    </source>
</evidence>
<keyword evidence="1" id="KW-0812">Transmembrane</keyword>